<dbReference type="Proteomes" id="UP000676246">
    <property type="component" value="Unassembled WGS sequence"/>
</dbReference>
<name>A0A940YJG1_9BURK</name>
<feature type="chain" id="PRO_5037255712" evidence="1">
    <location>
        <begin position="19"/>
        <end position="189"/>
    </location>
</feature>
<protein>
    <submittedName>
        <fullName evidence="3">Polyisoprenoid-binding protein</fullName>
    </submittedName>
</protein>
<dbReference type="Pfam" id="PF04264">
    <property type="entry name" value="YceI"/>
    <property type="match status" value="1"/>
</dbReference>
<evidence type="ECO:0000256" key="1">
    <source>
        <dbReference type="SAM" id="SignalP"/>
    </source>
</evidence>
<dbReference type="RefSeq" id="WP_210857185.1">
    <property type="nucleotide sequence ID" value="NZ_JAGQDD010000031.1"/>
</dbReference>
<dbReference type="AlphaFoldDB" id="A0A940YJG1"/>
<dbReference type="SMART" id="SM00867">
    <property type="entry name" value="YceI"/>
    <property type="match status" value="1"/>
</dbReference>
<feature type="signal peptide" evidence="1">
    <location>
        <begin position="1"/>
        <end position="18"/>
    </location>
</feature>
<comment type="caution">
    <text evidence="3">The sequence shown here is derived from an EMBL/GenBank/DDBJ whole genome shotgun (WGS) entry which is preliminary data.</text>
</comment>
<reference evidence="3 4" key="1">
    <citation type="submission" date="2021-04" db="EMBL/GenBank/DDBJ databases">
        <title>The genome sequence of Ideonella sp. 3Y2.</title>
        <authorList>
            <person name="Liu Y."/>
        </authorList>
    </citation>
    <scope>NUCLEOTIDE SEQUENCE [LARGE SCALE GENOMIC DNA]</scope>
    <source>
        <strain evidence="3 4">3Y2</strain>
    </source>
</reference>
<dbReference type="InterPro" id="IPR007372">
    <property type="entry name" value="Lipid/polyisoprenoid-bd_YceI"/>
</dbReference>
<dbReference type="SUPFAM" id="SSF101874">
    <property type="entry name" value="YceI-like"/>
    <property type="match status" value="1"/>
</dbReference>
<gene>
    <name evidence="3" type="ORF">KAK03_23855</name>
</gene>
<feature type="domain" description="Lipid/polyisoprenoid-binding YceI-like" evidence="2">
    <location>
        <begin position="22"/>
        <end position="186"/>
    </location>
</feature>
<keyword evidence="4" id="KW-1185">Reference proteome</keyword>
<evidence type="ECO:0000313" key="4">
    <source>
        <dbReference type="Proteomes" id="UP000676246"/>
    </source>
</evidence>
<accession>A0A940YJG1</accession>
<proteinExistence type="predicted"/>
<dbReference type="PANTHER" id="PTHR34406:SF1">
    <property type="entry name" value="PROTEIN YCEI"/>
    <property type="match status" value="1"/>
</dbReference>
<dbReference type="EMBL" id="JAGQDD010000031">
    <property type="protein sequence ID" value="MBQ0933522.1"/>
    <property type="molecule type" value="Genomic_DNA"/>
</dbReference>
<evidence type="ECO:0000313" key="3">
    <source>
        <dbReference type="EMBL" id="MBQ0933522.1"/>
    </source>
</evidence>
<dbReference type="InterPro" id="IPR036761">
    <property type="entry name" value="TTHA0802/YceI-like_sf"/>
</dbReference>
<evidence type="ECO:0000259" key="2">
    <source>
        <dbReference type="SMART" id="SM00867"/>
    </source>
</evidence>
<keyword evidence="1" id="KW-0732">Signal</keyword>
<dbReference type="Gene3D" id="2.40.128.110">
    <property type="entry name" value="Lipid/polyisoprenoid-binding, YceI-like"/>
    <property type="match status" value="1"/>
</dbReference>
<organism evidence="3 4">
    <name type="scientific">Ideonella alba</name>
    <dbReference type="NCBI Taxonomy" id="2824118"/>
    <lineage>
        <taxon>Bacteria</taxon>
        <taxon>Pseudomonadati</taxon>
        <taxon>Pseudomonadota</taxon>
        <taxon>Betaproteobacteria</taxon>
        <taxon>Burkholderiales</taxon>
        <taxon>Sphaerotilaceae</taxon>
        <taxon>Ideonella</taxon>
    </lineage>
</organism>
<dbReference type="PANTHER" id="PTHR34406">
    <property type="entry name" value="PROTEIN YCEI"/>
    <property type="match status" value="1"/>
</dbReference>
<sequence>MKSLHLLALAALCATAHAAPMRYEIDPAHTYPSFEADHMGLSVWRGKFNRSEGLVLMDRAAASGSVDLIVHTDSIDFGHDQMNSVARGDSLFDVERHPFARYRGTLAGWQDGQPTRVEGELTLHGVTRPLVLEIRRFACKPHPLNKRELCGADALATLQRDAFGIDAGKAFGFDMAVTLRIQVEALAER</sequence>